<organism evidence="1 2">
    <name type="scientific">Methylotuvimicrobium buryatense</name>
    <name type="common">Methylomicrobium buryatense</name>
    <dbReference type="NCBI Taxonomy" id="95641"/>
    <lineage>
        <taxon>Bacteria</taxon>
        <taxon>Pseudomonadati</taxon>
        <taxon>Pseudomonadota</taxon>
        <taxon>Gammaproteobacteria</taxon>
        <taxon>Methylococcales</taxon>
        <taxon>Methylococcaceae</taxon>
        <taxon>Methylotuvimicrobium</taxon>
    </lineage>
</organism>
<dbReference type="KEGG" id="mbur:EQU24_16215"/>
<sequence>MSDFFQNGAITTLHRLQHNRLAEMENELLAFSKERPMALVLPSLYSELQGPALNNIIEQIREIPYLSQIVIGLDRADRSEFNHAREFFSKLPQPHKILWNDGPNLQAIDRLLAEEGLAPIEPGKGRNVWYCYGYVLASRQAEAVALHDCDILTYNRELPARLFYPVANPSFNYEFCKGYYYRVADNKLNGRVCRLLVTPLIRALKQVIGNMDYLNYLDSFRYALSGEFATRVDSLKEIRIPSDWGLEIGVLSEIYRNHSSNHICQVEIADAYDHKHQELSEEDASLGLSRMSTDIAKAIYRKLATQGVIFNKETFRTLKATYYRTALDAIEAYYNDACINGLKLDRHQEEKTVELFTRNIMRAGDSFLDNPMETPFMPSWNRVISAVPDIMQRLDEAVEKDNTQ</sequence>
<dbReference type="Proteomes" id="UP000305881">
    <property type="component" value="Chromosome"/>
</dbReference>
<protein>
    <submittedName>
        <fullName evidence="1">Glycosyl transferase</fullName>
    </submittedName>
</protein>
<accession>A0A4P9UST6</accession>
<proteinExistence type="predicted"/>
<evidence type="ECO:0000313" key="1">
    <source>
        <dbReference type="EMBL" id="QCW83610.1"/>
    </source>
</evidence>
<dbReference type="RefSeq" id="WP_017842581.1">
    <property type="nucleotide sequence ID" value="NZ_CP035467.1"/>
</dbReference>
<dbReference type="AlphaFoldDB" id="A0A4P9UST6"/>
<keyword evidence="2" id="KW-1185">Reference proteome</keyword>
<dbReference type="Gene3D" id="3.90.550.10">
    <property type="entry name" value="Spore Coat Polysaccharide Biosynthesis Protein SpsA, Chain A"/>
    <property type="match status" value="1"/>
</dbReference>
<dbReference type="OrthoDB" id="9477at2"/>
<dbReference type="EMBL" id="CP035467">
    <property type="protein sequence ID" value="QCW83610.1"/>
    <property type="molecule type" value="Genomic_DNA"/>
</dbReference>
<dbReference type="SUPFAM" id="SSF53448">
    <property type="entry name" value="Nucleotide-diphospho-sugar transferases"/>
    <property type="match status" value="1"/>
</dbReference>
<evidence type="ECO:0000313" key="2">
    <source>
        <dbReference type="Proteomes" id="UP000305881"/>
    </source>
</evidence>
<keyword evidence="1" id="KW-0808">Transferase</keyword>
<reference evidence="2" key="1">
    <citation type="journal article" date="2019" name="J. Bacteriol.">
        <title>A Mutagenic Screen Identifies a TonB-Dependent Receptor Required for the Lanthanide Metal Switch in the Type I Methanotroph 'Methylotuvimicrobium buryatense' 5GB1C.</title>
        <authorList>
            <person name="Groom J.D."/>
            <person name="Ford S.M."/>
            <person name="Pesesky M.W."/>
            <person name="Lidstrom M.E."/>
        </authorList>
    </citation>
    <scope>NUCLEOTIDE SEQUENCE [LARGE SCALE GENOMIC DNA]</scope>
    <source>
        <strain evidence="2">5GB1C</strain>
    </source>
</reference>
<dbReference type="STRING" id="675511.GCA_000341735_04208"/>
<name>A0A4P9UST6_METBY</name>
<dbReference type="InterPro" id="IPR029044">
    <property type="entry name" value="Nucleotide-diphossugar_trans"/>
</dbReference>
<gene>
    <name evidence="1" type="ORF">EQU24_16215</name>
</gene>
<dbReference type="GO" id="GO:0016740">
    <property type="term" value="F:transferase activity"/>
    <property type="evidence" value="ECO:0007669"/>
    <property type="project" value="UniProtKB-KW"/>
</dbReference>